<name>A0A8W8M9C1_MAGGI</name>
<organism evidence="3 4">
    <name type="scientific">Magallana gigas</name>
    <name type="common">Pacific oyster</name>
    <name type="synonym">Crassostrea gigas</name>
    <dbReference type="NCBI Taxonomy" id="29159"/>
    <lineage>
        <taxon>Eukaryota</taxon>
        <taxon>Metazoa</taxon>
        <taxon>Spiralia</taxon>
        <taxon>Lophotrochozoa</taxon>
        <taxon>Mollusca</taxon>
        <taxon>Bivalvia</taxon>
        <taxon>Autobranchia</taxon>
        <taxon>Pteriomorphia</taxon>
        <taxon>Ostreida</taxon>
        <taxon>Ostreoidea</taxon>
        <taxon>Ostreidae</taxon>
        <taxon>Magallana</taxon>
    </lineage>
</organism>
<dbReference type="SMART" id="SM00034">
    <property type="entry name" value="CLECT"/>
    <property type="match status" value="1"/>
</dbReference>
<dbReference type="Gene3D" id="3.10.100.10">
    <property type="entry name" value="Mannose-Binding Protein A, subunit A"/>
    <property type="match status" value="1"/>
</dbReference>
<reference evidence="3" key="1">
    <citation type="submission" date="2022-08" db="UniProtKB">
        <authorList>
            <consortium name="EnsemblMetazoa"/>
        </authorList>
    </citation>
    <scope>IDENTIFICATION</scope>
    <source>
        <strain evidence="3">05x7-T-G4-1.051#20</strain>
    </source>
</reference>
<dbReference type="PROSITE" id="PS50041">
    <property type="entry name" value="C_TYPE_LECTIN_2"/>
    <property type="match status" value="1"/>
</dbReference>
<evidence type="ECO:0000259" key="2">
    <source>
        <dbReference type="PROSITE" id="PS50041"/>
    </source>
</evidence>
<dbReference type="InterPro" id="IPR016186">
    <property type="entry name" value="C-type_lectin-like/link_sf"/>
</dbReference>
<dbReference type="InterPro" id="IPR018378">
    <property type="entry name" value="C-type_lectin_CS"/>
</dbReference>
<accession>A0A8W8M9C1</accession>
<protein>
    <recommendedName>
        <fullName evidence="2">C-type lectin domain-containing protein</fullName>
    </recommendedName>
</protein>
<dbReference type="SUPFAM" id="SSF56436">
    <property type="entry name" value="C-type lectin-like"/>
    <property type="match status" value="1"/>
</dbReference>
<dbReference type="Proteomes" id="UP000005408">
    <property type="component" value="Unassembled WGS sequence"/>
</dbReference>
<evidence type="ECO:0000256" key="1">
    <source>
        <dbReference type="ARBA" id="ARBA00023157"/>
    </source>
</evidence>
<dbReference type="InterPro" id="IPR016187">
    <property type="entry name" value="CTDL_fold"/>
</dbReference>
<feature type="domain" description="C-type lectin" evidence="2">
    <location>
        <begin position="1"/>
        <end position="110"/>
    </location>
</feature>
<dbReference type="PANTHER" id="PTHR22803">
    <property type="entry name" value="MANNOSE, PHOSPHOLIPASE, LECTIN RECEPTOR RELATED"/>
    <property type="match status" value="1"/>
</dbReference>
<keyword evidence="1" id="KW-1015">Disulfide bond</keyword>
<dbReference type="EnsemblMetazoa" id="G31160.1">
    <property type="protein sequence ID" value="G31160.1:cds"/>
    <property type="gene ID" value="G31160"/>
</dbReference>
<evidence type="ECO:0000313" key="4">
    <source>
        <dbReference type="Proteomes" id="UP000005408"/>
    </source>
</evidence>
<dbReference type="InterPro" id="IPR001304">
    <property type="entry name" value="C-type_lectin-like"/>
</dbReference>
<sequence>MADAKDYCASIGAYLVQIDTRDENEWIKRTLQPALKETCSNTFCCDTWIGATDQVEENMFQWTNKENVVFSNWISGQPDDYRGDEDCAALCLNGQWNDYPCTYLLNTICEKDNLFS</sequence>
<proteinExistence type="predicted"/>
<dbReference type="PROSITE" id="PS00615">
    <property type="entry name" value="C_TYPE_LECTIN_1"/>
    <property type="match status" value="1"/>
</dbReference>
<keyword evidence="4" id="KW-1185">Reference proteome</keyword>
<dbReference type="AlphaFoldDB" id="A0A8W8M9C1"/>
<dbReference type="Pfam" id="PF00059">
    <property type="entry name" value="Lectin_C"/>
    <property type="match status" value="1"/>
</dbReference>
<evidence type="ECO:0000313" key="3">
    <source>
        <dbReference type="EnsemblMetazoa" id="G31160.1:cds"/>
    </source>
</evidence>
<dbReference type="CDD" id="cd00037">
    <property type="entry name" value="CLECT"/>
    <property type="match status" value="1"/>
</dbReference>
<dbReference type="InterPro" id="IPR050111">
    <property type="entry name" value="C-type_lectin/snaclec_domain"/>
</dbReference>